<accession>A0A561SKT0</accession>
<name>A0A561SKT0_9PSEU</name>
<dbReference type="Pfam" id="PF23636">
    <property type="entry name" value="DUF7144"/>
    <property type="match status" value="1"/>
</dbReference>
<evidence type="ECO:0000259" key="2">
    <source>
        <dbReference type="Pfam" id="PF23636"/>
    </source>
</evidence>
<keyword evidence="4" id="KW-1185">Reference proteome</keyword>
<feature type="transmembrane region" description="Helical" evidence="1">
    <location>
        <begin position="21"/>
        <end position="42"/>
    </location>
</feature>
<evidence type="ECO:0000313" key="4">
    <source>
        <dbReference type="Proteomes" id="UP000321261"/>
    </source>
</evidence>
<protein>
    <recommendedName>
        <fullName evidence="2">DUF7144 domain-containing protein</fullName>
    </recommendedName>
</protein>
<comment type="caution">
    <text evidence="3">The sequence shown here is derived from an EMBL/GenBank/DDBJ whole genome shotgun (WGS) entry which is preliminary data.</text>
</comment>
<evidence type="ECO:0000313" key="3">
    <source>
        <dbReference type="EMBL" id="TWF75467.1"/>
    </source>
</evidence>
<feature type="transmembrane region" description="Helical" evidence="1">
    <location>
        <begin position="62"/>
        <end position="81"/>
    </location>
</feature>
<dbReference type="AlphaFoldDB" id="A0A561SKT0"/>
<feature type="domain" description="DUF7144" evidence="2">
    <location>
        <begin position="20"/>
        <end position="131"/>
    </location>
</feature>
<keyword evidence="1" id="KW-1133">Transmembrane helix</keyword>
<organism evidence="3 4">
    <name type="scientific">Pseudonocardia hierapolitana</name>
    <dbReference type="NCBI Taxonomy" id="1128676"/>
    <lineage>
        <taxon>Bacteria</taxon>
        <taxon>Bacillati</taxon>
        <taxon>Actinomycetota</taxon>
        <taxon>Actinomycetes</taxon>
        <taxon>Pseudonocardiales</taxon>
        <taxon>Pseudonocardiaceae</taxon>
        <taxon>Pseudonocardia</taxon>
    </lineage>
</organism>
<evidence type="ECO:0000256" key="1">
    <source>
        <dbReference type="SAM" id="Phobius"/>
    </source>
</evidence>
<proteinExistence type="predicted"/>
<dbReference type="EMBL" id="VIWU01000001">
    <property type="protein sequence ID" value="TWF75467.1"/>
    <property type="molecule type" value="Genomic_DNA"/>
</dbReference>
<reference evidence="3 4" key="1">
    <citation type="submission" date="2019-06" db="EMBL/GenBank/DDBJ databases">
        <title>Sequencing the genomes of 1000 actinobacteria strains.</title>
        <authorList>
            <person name="Klenk H.-P."/>
        </authorList>
    </citation>
    <scope>NUCLEOTIDE SEQUENCE [LARGE SCALE GENOMIC DNA]</scope>
    <source>
        <strain evidence="3 4">DSM 45671</strain>
    </source>
</reference>
<keyword evidence="1" id="KW-0812">Transmembrane</keyword>
<dbReference type="RefSeq" id="WP_147254663.1">
    <property type="nucleotide sequence ID" value="NZ_VIWU01000001.1"/>
</dbReference>
<feature type="transmembrane region" description="Helical" evidence="1">
    <location>
        <begin position="88"/>
        <end position="105"/>
    </location>
</feature>
<dbReference type="Proteomes" id="UP000321261">
    <property type="component" value="Unassembled WGS sequence"/>
</dbReference>
<gene>
    <name evidence="3" type="ORF">FHX44_111351</name>
</gene>
<sequence>MTAGEETESARTRQVAGIRTFAGVLMLLIGGYHAMAGIAALMEDEIFIETPSYTYALDVTTWGWVHIGLGVLVALAGAAVLRDRLWGRLVGILLAGLSLFANFLFLLYYPLWAALIIAFDVVIIWALAAYRPEQA</sequence>
<dbReference type="OrthoDB" id="4482242at2"/>
<keyword evidence="1" id="KW-0472">Membrane</keyword>
<feature type="transmembrane region" description="Helical" evidence="1">
    <location>
        <begin position="111"/>
        <end position="130"/>
    </location>
</feature>
<dbReference type="InterPro" id="IPR055568">
    <property type="entry name" value="DUF7144"/>
</dbReference>